<dbReference type="EMBL" id="QOQD01000008">
    <property type="protein sequence ID" value="RCL73249.1"/>
    <property type="molecule type" value="Genomic_DNA"/>
</dbReference>
<evidence type="ECO:0000256" key="4">
    <source>
        <dbReference type="ARBA" id="ARBA00010561"/>
    </source>
</evidence>
<organism evidence="20 21">
    <name type="scientific">PS1 clade bacterium</name>
    <dbReference type="NCBI Taxonomy" id="2175152"/>
    <lineage>
        <taxon>Bacteria</taxon>
        <taxon>Pseudomonadati</taxon>
        <taxon>Pseudomonadota</taxon>
        <taxon>Alphaproteobacteria</taxon>
        <taxon>PS1 clade</taxon>
    </lineage>
</organism>
<dbReference type="GO" id="GO:0009236">
    <property type="term" value="P:cobalamin biosynthetic process"/>
    <property type="evidence" value="ECO:0007669"/>
    <property type="project" value="UniProtKB-UniRule"/>
</dbReference>
<evidence type="ECO:0000256" key="9">
    <source>
        <dbReference type="ARBA" id="ARBA00022679"/>
    </source>
</evidence>
<feature type="transmembrane region" description="Helical" evidence="19">
    <location>
        <begin position="73"/>
        <end position="90"/>
    </location>
</feature>
<evidence type="ECO:0000256" key="19">
    <source>
        <dbReference type="HAMAP-Rule" id="MF_00719"/>
    </source>
</evidence>
<dbReference type="InterPro" id="IPR003805">
    <property type="entry name" value="CobS"/>
</dbReference>
<dbReference type="GO" id="GO:0005886">
    <property type="term" value="C:plasma membrane"/>
    <property type="evidence" value="ECO:0007669"/>
    <property type="project" value="UniProtKB-SubCell"/>
</dbReference>
<feature type="transmembrane region" description="Helical" evidence="19">
    <location>
        <begin position="45"/>
        <end position="67"/>
    </location>
</feature>
<keyword evidence="13 19" id="KW-0472">Membrane</keyword>
<dbReference type="EC" id="2.7.8.26" evidence="5 19"/>
<evidence type="ECO:0000256" key="6">
    <source>
        <dbReference type="ARBA" id="ARBA00015850"/>
    </source>
</evidence>
<dbReference type="PANTHER" id="PTHR34148">
    <property type="entry name" value="ADENOSYLCOBINAMIDE-GDP RIBAZOLETRANSFERASE"/>
    <property type="match status" value="1"/>
</dbReference>
<dbReference type="UniPathway" id="UPA00148">
    <property type="reaction ID" value="UER00238"/>
</dbReference>
<dbReference type="PANTHER" id="PTHR34148:SF1">
    <property type="entry name" value="ADENOSYLCOBINAMIDE-GDP RIBAZOLETRANSFERASE"/>
    <property type="match status" value="1"/>
</dbReference>
<evidence type="ECO:0000313" key="21">
    <source>
        <dbReference type="Proteomes" id="UP000253570"/>
    </source>
</evidence>
<comment type="function">
    <text evidence="14 19">Joins adenosylcobinamide-GDP and alpha-ribazole to generate adenosylcobalamin (Ado-cobalamin). Also synthesizes adenosylcobalamin 5'-phosphate from adenosylcobinamide-GDP and alpha-ribazole 5'-phosphate.</text>
</comment>
<evidence type="ECO:0000256" key="8">
    <source>
        <dbReference type="ARBA" id="ARBA00022573"/>
    </source>
</evidence>
<feature type="transmembrane region" description="Helical" evidence="19">
    <location>
        <begin position="148"/>
        <end position="172"/>
    </location>
</feature>
<feature type="transmembrane region" description="Helical" evidence="19">
    <location>
        <begin position="193"/>
        <end position="211"/>
    </location>
</feature>
<gene>
    <name evidence="19 20" type="primary">cobS</name>
    <name evidence="20" type="ORF">DBW71_03915</name>
</gene>
<accession>A0A368DN31</accession>
<evidence type="ECO:0000256" key="2">
    <source>
        <dbReference type="ARBA" id="ARBA00004651"/>
    </source>
</evidence>
<proteinExistence type="inferred from homology"/>
<comment type="similarity">
    <text evidence="4 19">Belongs to the CobS family.</text>
</comment>
<keyword evidence="7 19" id="KW-1003">Cell membrane</keyword>
<dbReference type="HAMAP" id="MF_00719">
    <property type="entry name" value="CobS"/>
    <property type="match status" value="1"/>
</dbReference>
<feature type="transmembrane region" description="Helical" evidence="19">
    <location>
        <begin position="119"/>
        <end position="142"/>
    </location>
</feature>
<comment type="catalytic activity">
    <reaction evidence="17 19">
        <text>alpha-ribazole + adenosylcob(III)inamide-GDP = adenosylcob(III)alamin + GMP + H(+)</text>
        <dbReference type="Rhea" id="RHEA:16049"/>
        <dbReference type="ChEBI" id="CHEBI:10329"/>
        <dbReference type="ChEBI" id="CHEBI:15378"/>
        <dbReference type="ChEBI" id="CHEBI:18408"/>
        <dbReference type="ChEBI" id="CHEBI:58115"/>
        <dbReference type="ChEBI" id="CHEBI:60487"/>
        <dbReference type="EC" id="2.7.8.26"/>
    </reaction>
</comment>
<comment type="catalytic activity">
    <reaction evidence="18 19">
        <text>alpha-ribazole 5'-phosphate + adenosylcob(III)inamide-GDP = adenosylcob(III)alamin 5'-phosphate + GMP + H(+)</text>
        <dbReference type="Rhea" id="RHEA:23560"/>
        <dbReference type="ChEBI" id="CHEBI:15378"/>
        <dbReference type="ChEBI" id="CHEBI:57918"/>
        <dbReference type="ChEBI" id="CHEBI:58115"/>
        <dbReference type="ChEBI" id="CHEBI:60487"/>
        <dbReference type="ChEBI" id="CHEBI:60493"/>
        <dbReference type="EC" id="2.7.8.26"/>
    </reaction>
</comment>
<evidence type="ECO:0000256" key="13">
    <source>
        <dbReference type="ARBA" id="ARBA00023136"/>
    </source>
</evidence>
<comment type="cofactor">
    <cofactor evidence="1 19">
        <name>Mg(2+)</name>
        <dbReference type="ChEBI" id="CHEBI:18420"/>
    </cofactor>
</comment>
<evidence type="ECO:0000256" key="5">
    <source>
        <dbReference type="ARBA" id="ARBA00013200"/>
    </source>
</evidence>
<evidence type="ECO:0000256" key="7">
    <source>
        <dbReference type="ARBA" id="ARBA00022475"/>
    </source>
</evidence>
<evidence type="ECO:0000256" key="12">
    <source>
        <dbReference type="ARBA" id="ARBA00022989"/>
    </source>
</evidence>
<keyword evidence="12 19" id="KW-1133">Transmembrane helix</keyword>
<comment type="caution">
    <text evidence="20">The sequence shown here is derived from an EMBL/GenBank/DDBJ whole genome shotgun (WGS) entry which is preliminary data.</text>
</comment>
<evidence type="ECO:0000313" key="20">
    <source>
        <dbReference type="EMBL" id="RCL73249.1"/>
    </source>
</evidence>
<name>A0A368DN31_9PROT</name>
<dbReference type="Proteomes" id="UP000253570">
    <property type="component" value="Unassembled WGS sequence"/>
</dbReference>
<dbReference type="GO" id="GO:0051073">
    <property type="term" value="F:adenosylcobinamide-GDP ribazoletransferase activity"/>
    <property type="evidence" value="ECO:0007669"/>
    <property type="project" value="UniProtKB-UniRule"/>
</dbReference>
<sequence>MLKHFKLKGLNIIYKDIILDFLSCLIFFTIIPLKIKPKKLADTIYTLPLVGLIIGILLSIPVLLISLFTQSEILNSLLIIILSCIITGCLHEDGLADCSDAFGGNTHKRRLEIMNDSTIGTYGAIAIVFSILTRFVLIFELFSSQSIINVLLIIISVMILSRISMIYILSTLPPIKKTGLGKDAKQIDENKVSLSYIMAMMITSFILVIFINIKVFIIAFFALILSCLLVSYISWKKIKGQTGDVCGATQQLSEILLYFFICLVI</sequence>
<feature type="transmembrane region" description="Helical" evidence="19">
    <location>
        <begin position="12"/>
        <end position="33"/>
    </location>
</feature>
<dbReference type="Pfam" id="PF02654">
    <property type="entry name" value="CobS"/>
    <property type="match status" value="1"/>
</dbReference>
<evidence type="ECO:0000256" key="16">
    <source>
        <dbReference type="ARBA" id="ARBA00032853"/>
    </source>
</evidence>
<evidence type="ECO:0000256" key="1">
    <source>
        <dbReference type="ARBA" id="ARBA00001946"/>
    </source>
</evidence>
<keyword evidence="8 19" id="KW-0169">Cobalamin biosynthesis</keyword>
<evidence type="ECO:0000256" key="3">
    <source>
        <dbReference type="ARBA" id="ARBA00004663"/>
    </source>
</evidence>
<dbReference type="NCBIfam" id="TIGR00317">
    <property type="entry name" value="cobS"/>
    <property type="match status" value="1"/>
</dbReference>
<keyword evidence="11 19" id="KW-0460">Magnesium</keyword>
<dbReference type="AlphaFoldDB" id="A0A368DN31"/>
<keyword evidence="9 19" id="KW-0808">Transferase</keyword>
<evidence type="ECO:0000256" key="15">
    <source>
        <dbReference type="ARBA" id="ARBA00032605"/>
    </source>
</evidence>
<evidence type="ECO:0000256" key="18">
    <source>
        <dbReference type="ARBA" id="ARBA00049504"/>
    </source>
</evidence>
<comment type="pathway">
    <text evidence="3 19">Cofactor biosynthesis; adenosylcobalamin biosynthesis; adenosylcobalamin from cob(II)yrinate a,c-diamide: step 7/7.</text>
</comment>
<protein>
    <recommendedName>
        <fullName evidence="6 19">Adenosylcobinamide-GDP ribazoletransferase</fullName>
        <ecNumber evidence="5 19">2.7.8.26</ecNumber>
    </recommendedName>
    <alternativeName>
        <fullName evidence="16 19">Cobalamin synthase</fullName>
    </alternativeName>
    <alternativeName>
        <fullName evidence="15 19">Cobalamin-5'-phosphate synthase</fullName>
    </alternativeName>
</protein>
<evidence type="ECO:0000256" key="10">
    <source>
        <dbReference type="ARBA" id="ARBA00022692"/>
    </source>
</evidence>
<keyword evidence="10 19" id="KW-0812">Transmembrane</keyword>
<dbReference type="GO" id="GO:0008818">
    <property type="term" value="F:cobalamin 5'-phosphate synthase activity"/>
    <property type="evidence" value="ECO:0007669"/>
    <property type="project" value="UniProtKB-UniRule"/>
</dbReference>
<evidence type="ECO:0000256" key="11">
    <source>
        <dbReference type="ARBA" id="ARBA00022842"/>
    </source>
</evidence>
<comment type="subcellular location">
    <subcellularLocation>
        <location evidence="2 19">Cell membrane</location>
        <topology evidence="2 19">Multi-pass membrane protein</topology>
    </subcellularLocation>
</comment>
<reference evidence="20 21" key="1">
    <citation type="journal article" date="2018" name="Microbiome">
        <title>Fine metagenomic profile of the Mediterranean stratified and mixed water columns revealed by assembly and recruitment.</title>
        <authorList>
            <person name="Haro-Moreno J.M."/>
            <person name="Lopez-Perez M."/>
            <person name="De La Torre J.R."/>
            <person name="Picazo A."/>
            <person name="Camacho A."/>
            <person name="Rodriguez-Valera F."/>
        </authorList>
    </citation>
    <scope>NUCLEOTIDE SEQUENCE [LARGE SCALE GENOMIC DNA]</scope>
    <source>
        <strain evidence="20">MED-G57</strain>
    </source>
</reference>
<evidence type="ECO:0000256" key="17">
    <source>
        <dbReference type="ARBA" id="ARBA00048623"/>
    </source>
</evidence>
<feature type="transmembrane region" description="Helical" evidence="19">
    <location>
        <begin position="217"/>
        <end position="235"/>
    </location>
</feature>
<evidence type="ECO:0000256" key="14">
    <source>
        <dbReference type="ARBA" id="ARBA00025228"/>
    </source>
</evidence>